<keyword evidence="2" id="KW-1185">Reference proteome</keyword>
<dbReference type="Proteomes" id="UP001168821">
    <property type="component" value="Unassembled WGS sequence"/>
</dbReference>
<evidence type="ECO:0000313" key="2">
    <source>
        <dbReference type="Proteomes" id="UP001168821"/>
    </source>
</evidence>
<dbReference type="InterPro" id="IPR038884">
    <property type="entry name" value="CFAP61"/>
</dbReference>
<sequence length="155" mass="18393">MIPDLYDYFNQPWAAALYHRNFPKVWEDVYEILVNGETVEGVKLIDEVRKRLEENEWKPVGVPPVPSLLSHLILVGFQLTKMQADEIEEICRDSHLIPVIEKKILSFLHKSYIYLPMYTHQLLLVRWILHQIKTSPLFVKTMYDVKKERQPTSIF</sequence>
<dbReference type="PANTHER" id="PTHR21178:SF8">
    <property type="entry name" value="CILIA- AND FLAGELLA-ASSOCIATED PROTEIN 61"/>
    <property type="match status" value="1"/>
</dbReference>
<organism evidence="1 2">
    <name type="scientific">Zophobas morio</name>
    <dbReference type="NCBI Taxonomy" id="2755281"/>
    <lineage>
        <taxon>Eukaryota</taxon>
        <taxon>Metazoa</taxon>
        <taxon>Ecdysozoa</taxon>
        <taxon>Arthropoda</taxon>
        <taxon>Hexapoda</taxon>
        <taxon>Insecta</taxon>
        <taxon>Pterygota</taxon>
        <taxon>Neoptera</taxon>
        <taxon>Endopterygota</taxon>
        <taxon>Coleoptera</taxon>
        <taxon>Polyphaga</taxon>
        <taxon>Cucujiformia</taxon>
        <taxon>Tenebrionidae</taxon>
        <taxon>Zophobas</taxon>
    </lineage>
</organism>
<dbReference type="AlphaFoldDB" id="A0AA38MBD2"/>
<comment type="caution">
    <text evidence="1">The sequence shown here is derived from an EMBL/GenBank/DDBJ whole genome shotgun (WGS) entry which is preliminary data.</text>
</comment>
<reference evidence="1" key="1">
    <citation type="journal article" date="2023" name="G3 (Bethesda)">
        <title>Whole genome assemblies of Zophobas morio and Tenebrio molitor.</title>
        <authorList>
            <person name="Kaur S."/>
            <person name="Stinson S.A."/>
            <person name="diCenzo G.C."/>
        </authorList>
    </citation>
    <scope>NUCLEOTIDE SEQUENCE</scope>
    <source>
        <strain evidence="1">QUZm001</strain>
    </source>
</reference>
<proteinExistence type="predicted"/>
<evidence type="ECO:0000313" key="1">
    <source>
        <dbReference type="EMBL" id="KAJ3650810.1"/>
    </source>
</evidence>
<name>A0AA38MBD2_9CUCU</name>
<protein>
    <submittedName>
        <fullName evidence="1">Uncharacterized protein</fullName>
    </submittedName>
</protein>
<gene>
    <name evidence="1" type="ORF">Zmor_016889</name>
</gene>
<dbReference type="EMBL" id="JALNTZ010000005">
    <property type="protein sequence ID" value="KAJ3650810.1"/>
    <property type="molecule type" value="Genomic_DNA"/>
</dbReference>
<accession>A0AA38MBD2</accession>
<dbReference type="PANTHER" id="PTHR21178">
    <property type="entry name" value="CILIA- AND FLAGELLA-ASSOCIATED PROTEIN 61"/>
    <property type="match status" value="1"/>
</dbReference>